<reference evidence="1" key="1">
    <citation type="submission" date="2022-07" db="EMBL/GenBank/DDBJ databases">
        <authorList>
            <person name="Trinca V."/>
            <person name="Uliana J.V.C."/>
            <person name="Torres T.T."/>
            <person name="Ward R.J."/>
            <person name="Monesi N."/>
        </authorList>
    </citation>
    <scope>NUCLEOTIDE SEQUENCE</scope>
    <source>
        <strain evidence="1">HSMRA1968</strain>
        <tissue evidence="1">Whole embryos</tissue>
    </source>
</reference>
<dbReference type="Proteomes" id="UP001151699">
    <property type="component" value="Chromosome A"/>
</dbReference>
<feature type="non-terminal residue" evidence="1">
    <location>
        <position position="220"/>
    </location>
</feature>
<evidence type="ECO:0000313" key="2">
    <source>
        <dbReference type="Proteomes" id="UP001151699"/>
    </source>
</evidence>
<accession>A0A9Q0NDM5</accession>
<organism evidence="1 2">
    <name type="scientific">Pseudolycoriella hygida</name>
    <dbReference type="NCBI Taxonomy" id="35572"/>
    <lineage>
        <taxon>Eukaryota</taxon>
        <taxon>Metazoa</taxon>
        <taxon>Ecdysozoa</taxon>
        <taxon>Arthropoda</taxon>
        <taxon>Hexapoda</taxon>
        <taxon>Insecta</taxon>
        <taxon>Pterygota</taxon>
        <taxon>Neoptera</taxon>
        <taxon>Endopterygota</taxon>
        <taxon>Diptera</taxon>
        <taxon>Nematocera</taxon>
        <taxon>Sciaroidea</taxon>
        <taxon>Sciaridae</taxon>
        <taxon>Pseudolycoriella</taxon>
    </lineage>
</organism>
<gene>
    <name evidence="1" type="ORF">Bhyg_03590</name>
</gene>
<dbReference type="AlphaFoldDB" id="A0A9Q0NDM5"/>
<sequence>MSILCERPDAEFFPTIPDLHDAVHSFAANEVTSKLALLGDLFARHGVTQNFGLSMVHRHFDISKEEVLVETLNDLNSVSVTSPWIIKDESLGEPDTETLWKMHETKMKDYVVPQTWSYDKSGHLKSFEYLATDSPMQAPPQTFVSELYAELKKLGLEENLGIRRIEHVRGQPTWETTPDGTRSNVVVFGAIPEELKKENYVTVLWYFDDDGSLHQEFFIE</sequence>
<evidence type="ECO:0000313" key="1">
    <source>
        <dbReference type="EMBL" id="KAJ6648362.1"/>
    </source>
</evidence>
<dbReference type="OrthoDB" id="2322999at2759"/>
<proteinExistence type="predicted"/>
<name>A0A9Q0NDM5_9DIPT</name>
<dbReference type="EMBL" id="WJQU01000001">
    <property type="protein sequence ID" value="KAJ6648362.1"/>
    <property type="molecule type" value="Genomic_DNA"/>
</dbReference>
<protein>
    <submittedName>
        <fullName evidence="1">Uncharacterized protein</fullName>
    </submittedName>
</protein>
<comment type="caution">
    <text evidence="1">The sequence shown here is derived from an EMBL/GenBank/DDBJ whole genome shotgun (WGS) entry which is preliminary data.</text>
</comment>
<keyword evidence="2" id="KW-1185">Reference proteome</keyword>